<dbReference type="Proteomes" id="UP000676310">
    <property type="component" value="Unassembled WGS sequence"/>
</dbReference>
<accession>A0A8J2IA70</accession>
<dbReference type="OrthoDB" id="3694375at2759"/>
<evidence type="ECO:0000256" key="1">
    <source>
        <dbReference type="SAM" id="SignalP"/>
    </source>
</evidence>
<feature type="signal peptide" evidence="1">
    <location>
        <begin position="1"/>
        <end position="17"/>
    </location>
</feature>
<keyword evidence="1" id="KW-0732">Signal</keyword>
<proteinExistence type="predicted"/>
<comment type="caution">
    <text evidence="2">The sequence shown here is derived from an EMBL/GenBank/DDBJ whole genome shotgun (WGS) entry which is preliminary data.</text>
</comment>
<dbReference type="EMBL" id="CAJRGZ010000019">
    <property type="protein sequence ID" value="CAG5160533.1"/>
    <property type="molecule type" value="Genomic_DNA"/>
</dbReference>
<evidence type="ECO:0000313" key="3">
    <source>
        <dbReference type="Proteomes" id="UP000676310"/>
    </source>
</evidence>
<dbReference type="RefSeq" id="XP_043169398.1">
    <property type="nucleotide sequence ID" value="XM_043313463.1"/>
</dbReference>
<dbReference type="AlphaFoldDB" id="A0A8J2IA70"/>
<sequence length="93" mass="9812">MQPTAILSLLATMAANAAPSSLSSRQGAPRIRAGFYGEGSCGNNGMNPNLEDMVFLQNTVTGRAGCRDLDVGPFPATYFNESSLTQTSEFCDT</sequence>
<organism evidence="2 3">
    <name type="scientific">Alternaria atra</name>
    <dbReference type="NCBI Taxonomy" id="119953"/>
    <lineage>
        <taxon>Eukaryota</taxon>
        <taxon>Fungi</taxon>
        <taxon>Dikarya</taxon>
        <taxon>Ascomycota</taxon>
        <taxon>Pezizomycotina</taxon>
        <taxon>Dothideomycetes</taxon>
        <taxon>Pleosporomycetidae</taxon>
        <taxon>Pleosporales</taxon>
        <taxon>Pleosporineae</taxon>
        <taxon>Pleosporaceae</taxon>
        <taxon>Alternaria</taxon>
        <taxon>Alternaria sect. Ulocladioides</taxon>
    </lineage>
</organism>
<name>A0A8J2IA70_9PLEO</name>
<gene>
    <name evidence="2" type="ORF">ALTATR162_LOCUS5843</name>
</gene>
<feature type="chain" id="PRO_5035245998" evidence="1">
    <location>
        <begin position="18"/>
        <end position="93"/>
    </location>
</feature>
<protein>
    <submittedName>
        <fullName evidence="2">Uncharacterized protein</fullName>
    </submittedName>
</protein>
<dbReference type="GeneID" id="67017666"/>
<keyword evidence="3" id="KW-1185">Reference proteome</keyword>
<evidence type="ECO:0000313" key="2">
    <source>
        <dbReference type="EMBL" id="CAG5160533.1"/>
    </source>
</evidence>
<reference evidence="2" key="1">
    <citation type="submission" date="2021-05" db="EMBL/GenBank/DDBJ databases">
        <authorList>
            <person name="Stam R."/>
        </authorList>
    </citation>
    <scope>NUCLEOTIDE SEQUENCE</scope>
    <source>
        <strain evidence="2">CS162</strain>
    </source>
</reference>